<reference evidence="3" key="1">
    <citation type="journal article" date="2016" name="Front. Microbiol.">
        <title>Complete Genome Sequence of Clostridium estertheticum DSM 8809, a Microbe Identified in Spoiled Vacuum Packed Beef.</title>
        <authorList>
            <person name="Yu Z."/>
            <person name="Gunn L."/>
            <person name="Brennan E."/>
            <person name="Reid R."/>
            <person name="Wall P.G."/>
            <person name="Gaora O.P."/>
            <person name="Hurley D."/>
            <person name="Bolton D."/>
            <person name="Fanning S."/>
        </authorList>
    </citation>
    <scope>NUCLEOTIDE SEQUENCE [LARGE SCALE GENOMIC DNA]</scope>
    <source>
        <strain evidence="3">DSM 8809</strain>
    </source>
</reference>
<dbReference type="EMBL" id="CP015756">
    <property type="protein sequence ID" value="APC39945.1"/>
    <property type="molecule type" value="Genomic_DNA"/>
</dbReference>
<keyword evidence="1" id="KW-1133">Transmembrane helix</keyword>
<evidence type="ECO:0000256" key="1">
    <source>
        <dbReference type="SAM" id="Phobius"/>
    </source>
</evidence>
<keyword evidence="3" id="KW-1185">Reference proteome</keyword>
<protein>
    <submittedName>
        <fullName evidence="2">Uncharacterized protein</fullName>
    </submittedName>
</protein>
<organism evidence="2 3">
    <name type="scientific">Clostridium estertheticum subsp. estertheticum</name>
    <dbReference type="NCBI Taxonomy" id="1552"/>
    <lineage>
        <taxon>Bacteria</taxon>
        <taxon>Bacillati</taxon>
        <taxon>Bacillota</taxon>
        <taxon>Clostridia</taxon>
        <taxon>Eubacteriales</taxon>
        <taxon>Clostridiaceae</taxon>
        <taxon>Clostridium</taxon>
    </lineage>
</organism>
<accession>A0A1J0GEZ0</accession>
<dbReference type="KEGG" id="ceu:A7L45_07610"/>
<dbReference type="RefSeq" id="WP_071612238.1">
    <property type="nucleotide sequence ID" value="NZ_CP015756.1"/>
</dbReference>
<dbReference type="STRING" id="1552.A7L45_07610"/>
<evidence type="ECO:0000313" key="2">
    <source>
        <dbReference type="EMBL" id="APC39945.1"/>
    </source>
</evidence>
<keyword evidence="1" id="KW-0472">Membrane</keyword>
<dbReference type="OrthoDB" id="1798392at2"/>
<dbReference type="InterPro" id="IPR046664">
    <property type="entry name" value="DUF6773"/>
</dbReference>
<dbReference type="Pfam" id="PF20563">
    <property type="entry name" value="DUF6773"/>
    <property type="match status" value="1"/>
</dbReference>
<feature type="transmembrane region" description="Helical" evidence="1">
    <location>
        <begin position="46"/>
        <end position="63"/>
    </location>
</feature>
<gene>
    <name evidence="2" type="ORF">A7L45_07610</name>
</gene>
<keyword evidence="1" id="KW-0812">Transmembrane</keyword>
<feature type="transmembrane region" description="Helical" evidence="1">
    <location>
        <begin position="83"/>
        <end position="105"/>
    </location>
</feature>
<dbReference type="Proteomes" id="UP000182569">
    <property type="component" value="Chromosome"/>
</dbReference>
<feature type="transmembrane region" description="Helical" evidence="1">
    <location>
        <begin position="21"/>
        <end position="40"/>
    </location>
</feature>
<sequence length="148" mass="16692">MNKNDKLDEMQIQKRNKIGNNCFMAMFYLLFIDIGLHGFGIRWLSYPINVLVIITICMGYYLVKTIWAGSYIGVSSENKTSNYTIGMIIASVFMLILGIIITFFFKVSAPIFSNIWTAIIVITLCILVFLAIIAFGNISRHKSDGGED</sequence>
<proteinExistence type="predicted"/>
<evidence type="ECO:0000313" key="3">
    <source>
        <dbReference type="Proteomes" id="UP000182569"/>
    </source>
</evidence>
<dbReference type="AlphaFoldDB" id="A0A1J0GEZ0"/>
<name>A0A1J0GEZ0_9CLOT</name>
<feature type="transmembrane region" description="Helical" evidence="1">
    <location>
        <begin position="111"/>
        <end position="135"/>
    </location>
</feature>